<dbReference type="InterPro" id="IPR037282">
    <property type="entry name" value="CapZ_alpha/beta"/>
</dbReference>
<dbReference type="GO" id="GO:0010591">
    <property type="term" value="P:regulation of lamellipodium assembly"/>
    <property type="evidence" value="ECO:0007669"/>
    <property type="project" value="TreeGrafter"/>
</dbReference>
<dbReference type="GO" id="GO:0000902">
    <property type="term" value="P:cell morphogenesis"/>
    <property type="evidence" value="ECO:0007669"/>
    <property type="project" value="TreeGrafter"/>
</dbReference>
<dbReference type="InterPro" id="IPR042276">
    <property type="entry name" value="CapZ_alpha/beta_2"/>
</dbReference>
<organism evidence="9 10">
    <name type="scientific">Henosepilachna vigintioctopunctata</name>
    <dbReference type="NCBI Taxonomy" id="420089"/>
    <lineage>
        <taxon>Eukaryota</taxon>
        <taxon>Metazoa</taxon>
        <taxon>Ecdysozoa</taxon>
        <taxon>Arthropoda</taxon>
        <taxon>Hexapoda</taxon>
        <taxon>Insecta</taxon>
        <taxon>Pterygota</taxon>
        <taxon>Neoptera</taxon>
        <taxon>Endopterygota</taxon>
        <taxon>Coleoptera</taxon>
        <taxon>Polyphaga</taxon>
        <taxon>Cucujiformia</taxon>
        <taxon>Coccinelloidea</taxon>
        <taxon>Coccinellidae</taxon>
        <taxon>Epilachninae</taxon>
        <taxon>Epilachnini</taxon>
        <taxon>Henosepilachna</taxon>
    </lineage>
</organism>
<keyword evidence="6 7" id="KW-0206">Cytoskeleton</keyword>
<evidence type="ECO:0000256" key="3">
    <source>
        <dbReference type="ARBA" id="ARBA00022467"/>
    </source>
</evidence>
<reference evidence="9 10" key="1">
    <citation type="submission" date="2023-03" db="EMBL/GenBank/DDBJ databases">
        <title>Genome insight into feeding habits of ladybird beetles.</title>
        <authorList>
            <person name="Li H.-S."/>
            <person name="Huang Y.-H."/>
            <person name="Pang H."/>
        </authorList>
    </citation>
    <scope>NUCLEOTIDE SEQUENCE [LARGE SCALE GENOMIC DNA]</scope>
    <source>
        <strain evidence="9">SYSU_2023b</strain>
        <tissue evidence="9">Whole body</tissue>
    </source>
</reference>
<evidence type="ECO:0000313" key="9">
    <source>
        <dbReference type="EMBL" id="KAK9872940.1"/>
    </source>
</evidence>
<sequence length="122" mass="14190">MKIFKFFLLVALCFAGAMIWFQNNKQSSGTLWYQNLGGSRTRQIELDSPFNDANPHLVNIGRMIEYMEYKIRNTLIEIYCSKTKNMVKSLRSVQPLCETKQQQVLKSDLAAALQRRHTKVEN</sequence>
<dbReference type="GO" id="GO:0051015">
    <property type="term" value="F:actin filament binding"/>
    <property type="evidence" value="ECO:0007669"/>
    <property type="project" value="TreeGrafter"/>
</dbReference>
<comment type="similarity">
    <text evidence="2 7">Belongs to the F-actin-capping protein beta subunit family.</text>
</comment>
<dbReference type="Proteomes" id="UP001431783">
    <property type="component" value="Unassembled WGS sequence"/>
</dbReference>
<dbReference type="GO" id="GO:0008290">
    <property type="term" value="C:F-actin capping protein complex"/>
    <property type="evidence" value="ECO:0007669"/>
    <property type="project" value="UniProtKB-UniRule"/>
</dbReference>
<evidence type="ECO:0000256" key="1">
    <source>
        <dbReference type="ARBA" id="ARBA00004245"/>
    </source>
</evidence>
<dbReference type="PANTHER" id="PTHR10619:SF0">
    <property type="entry name" value="F-ACTIN-CAPPING PROTEIN SUBUNIT BETA ISOFORMS 1 AND 2"/>
    <property type="match status" value="1"/>
</dbReference>
<keyword evidence="5 7" id="KW-0009">Actin-binding</keyword>
<dbReference type="InterPro" id="IPR001698">
    <property type="entry name" value="CAPZB"/>
</dbReference>
<keyword evidence="3 7" id="KW-0117">Actin capping</keyword>
<dbReference type="Pfam" id="PF01115">
    <property type="entry name" value="F_actin_cap_B"/>
    <property type="match status" value="1"/>
</dbReference>
<evidence type="ECO:0000256" key="4">
    <source>
        <dbReference type="ARBA" id="ARBA00022490"/>
    </source>
</evidence>
<dbReference type="Gene3D" id="3.90.1150.210">
    <property type="entry name" value="F-actin capping protein, beta subunit"/>
    <property type="match status" value="1"/>
</dbReference>
<dbReference type="EMBL" id="JARQZJ010000014">
    <property type="protein sequence ID" value="KAK9872940.1"/>
    <property type="molecule type" value="Genomic_DNA"/>
</dbReference>
<evidence type="ECO:0000256" key="5">
    <source>
        <dbReference type="ARBA" id="ARBA00023203"/>
    </source>
</evidence>
<comment type="caution">
    <text evidence="9">The sequence shown here is derived from an EMBL/GenBank/DDBJ whole genome shotgun (WGS) entry which is preliminary data.</text>
</comment>
<dbReference type="PANTHER" id="PTHR10619">
    <property type="entry name" value="F-ACTIN-CAPPING PROTEIN SUBUNIT BETA"/>
    <property type="match status" value="1"/>
</dbReference>
<keyword evidence="4 7" id="KW-0963">Cytoplasm</keyword>
<proteinExistence type="inferred from homology"/>
<comment type="subunit">
    <text evidence="7">Heterodimer of an alpha and a beta subunit.</text>
</comment>
<protein>
    <recommendedName>
        <fullName evidence="7">F-actin-capping protein subunit beta</fullName>
    </recommendedName>
</protein>
<keyword evidence="8" id="KW-0732">Signal</keyword>
<dbReference type="GO" id="GO:0051490">
    <property type="term" value="P:negative regulation of filopodium assembly"/>
    <property type="evidence" value="ECO:0007669"/>
    <property type="project" value="TreeGrafter"/>
</dbReference>
<comment type="function">
    <text evidence="7">F-actin-capping proteins bind in a Ca(2+)-independent manner to the fast growing ends of actin filaments (barbed end) thereby blocking the exchange of subunits at these ends. Unlike other capping proteins (such as gelsolin and severin), these proteins do not sever actin filaments.</text>
</comment>
<evidence type="ECO:0000256" key="8">
    <source>
        <dbReference type="SAM" id="SignalP"/>
    </source>
</evidence>
<keyword evidence="10" id="KW-1185">Reference proteome</keyword>
<accession>A0AAW1TWF4</accession>
<gene>
    <name evidence="9" type="ORF">WA026_020295</name>
</gene>
<evidence type="ECO:0000256" key="2">
    <source>
        <dbReference type="ARBA" id="ARBA00006039"/>
    </source>
</evidence>
<comment type="subcellular location">
    <subcellularLocation>
        <location evidence="1 7">Cytoplasm</location>
        <location evidence="1 7">Cytoskeleton</location>
    </subcellularLocation>
</comment>
<feature type="chain" id="PRO_5043564947" description="F-actin-capping protein subunit beta" evidence="8">
    <location>
        <begin position="16"/>
        <end position="122"/>
    </location>
</feature>
<evidence type="ECO:0000313" key="10">
    <source>
        <dbReference type="Proteomes" id="UP001431783"/>
    </source>
</evidence>
<name>A0AAW1TWF4_9CUCU</name>
<evidence type="ECO:0000256" key="6">
    <source>
        <dbReference type="ARBA" id="ARBA00023212"/>
    </source>
</evidence>
<feature type="signal peptide" evidence="8">
    <location>
        <begin position="1"/>
        <end position="15"/>
    </location>
</feature>
<dbReference type="GO" id="GO:0051016">
    <property type="term" value="P:barbed-end actin filament capping"/>
    <property type="evidence" value="ECO:0007669"/>
    <property type="project" value="UniProtKB-UniRule"/>
</dbReference>
<dbReference type="SUPFAM" id="SSF90096">
    <property type="entry name" value="Subunits of heterodimeric actin filament capping protein Capz"/>
    <property type="match status" value="1"/>
</dbReference>
<dbReference type="AlphaFoldDB" id="A0AAW1TWF4"/>
<evidence type="ECO:0000256" key="7">
    <source>
        <dbReference type="RuleBase" id="RU365078"/>
    </source>
</evidence>